<dbReference type="PANTHER" id="PTHR10796:SF96">
    <property type="entry name" value="PATCHED-RELATED PROTEIN 9"/>
    <property type="match status" value="1"/>
</dbReference>
<sequence>MRMSFPITCPARLPWLLIAQNRILREYKKPSSNMKSLNFQSVVSQFFEYESTVVVRWPLPFIIIPPLLTVSIVTLTVTNFHLNVTNDTLQVFLPDDMRSLRDLKELIHLFPPRDTQRDTYSIFGTKFVYTVIEDEQPEGNILSSSGIQRMARLHKFVMGLETRQGDNVATNCLRNRDDEACTMHPIAFALEDSTPEFAIQFLLRYPNLKFGDFVVDNAMVFGGVEVVPKSQDIEGNSPIRSSKAVRMTYILEASESTERWIDLFLTTIPRYKESNSTVLWSSSKSLAKEMERNGELLIPWMPWTSLVLVVFCMFACSSFHVVKSQPFIGFFAMFNATMATIASTSLLIYIQYPFLPLVFIMPFLVVSIGTDNMFLMLKSWRMTKKSANEERRYICALTESAASLFLTSLTDGLSFAIGSISDFHAVRVFCTYCAMAILFMFLFQVTFFNAVMSLCCRREVAGKHPVFCCYDTVPSNETKILKPNSDTHSDIASIVAKYLYRILNPWPSRIVVFCVFLLYLFTSIHYAIGLPLGLDLKLLAPDDSYVSRELEAQEKLFADYGGFCFALVRSENISFRDPMIRRDLIKLYHDLGGSEYASPAEFWLEPFEKKHRGRKYSESNFSDELHTFLAKEPNLKFRNDIRFTMTGRIEAIKMMFRVRKLGKDNDSPRAEYMRRIMETSQFSGFVYDTSFLLVDQQMTTVYNVIIDVVSAILTMLSICVLMVPRPVSAMCIAFAILSVNIGVIGALAATNTRLDIISMITIVMSVGFSVDYVTHTTFHFVIQRDNRLEKCLLVMTEPILQSALSTAIGVSLLSFVHSYIVRTFVNTVFFVVGLGILHGLIFLPVLLDTIVPHSEYMIAYEPHQEEEENNHYEDLYGL</sequence>
<feature type="transmembrane region" description="Helical" evidence="2">
    <location>
        <begin position="300"/>
        <end position="322"/>
    </location>
</feature>
<dbReference type="Pfam" id="PF12349">
    <property type="entry name" value="Sterol-sensing"/>
    <property type="match status" value="1"/>
</dbReference>
<name>A0AAE9DEQ5_CAEBR</name>
<reference evidence="4 5" key="1">
    <citation type="submission" date="2022-05" db="EMBL/GenBank/DDBJ databases">
        <title>Chromosome-level reference genomes for two strains of Caenorhabditis briggsae: an improved platform for comparative genomics.</title>
        <authorList>
            <person name="Stevens L."/>
            <person name="Andersen E.C."/>
        </authorList>
    </citation>
    <scope>NUCLEOTIDE SEQUENCE [LARGE SCALE GENOMIC DNA]</scope>
    <source>
        <strain evidence="4">QX1410_ONT</strain>
        <tissue evidence="4">Whole-organism</tissue>
    </source>
</reference>
<feature type="transmembrane region" description="Helical" evidence="2">
    <location>
        <begin position="827"/>
        <end position="847"/>
    </location>
</feature>
<comment type="similarity">
    <text evidence="1">Belongs to the patched family.</text>
</comment>
<proteinExistence type="inferred from homology"/>
<feature type="transmembrane region" description="Helical" evidence="2">
    <location>
        <begin position="730"/>
        <end position="750"/>
    </location>
</feature>
<dbReference type="EMBL" id="CP090893">
    <property type="protein sequence ID" value="ULU02160.1"/>
    <property type="molecule type" value="Genomic_DNA"/>
</dbReference>
<feature type="transmembrane region" description="Helical" evidence="2">
    <location>
        <begin position="356"/>
        <end position="375"/>
    </location>
</feature>
<dbReference type="PROSITE" id="PS50156">
    <property type="entry name" value="SSD"/>
    <property type="match status" value="1"/>
</dbReference>
<feature type="transmembrane region" description="Helical" evidence="2">
    <location>
        <begin position="803"/>
        <end position="821"/>
    </location>
</feature>
<dbReference type="Proteomes" id="UP000827892">
    <property type="component" value="Chromosome III"/>
</dbReference>
<evidence type="ECO:0000259" key="3">
    <source>
        <dbReference type="PROSITE" id="PS50156"/>
    </source>
</evidence>
<keyword evidence="2" id="KW-0472">Membrane</keyword>
<dbReference type="InterPro" id="IPR000731">
    <property type="entry name" value="SSD"/>
</dbReference>
<dbReference type="InterPro" id="IPR051697">
    <property type="entry name" value="Patched_domain-protein"/>
</dbReference>
<organism evidence="4 5">
    <name type="scientific">Caenorhabditis briggsae</name>
    <dbReference type="NCBI Taxonomy" id="6238"/>
    <lineage>
        <taxon>Eukaryota</taxon>
        <taxon>Metazoa</taxon>
        <taxon>Ecdysozoa</taxon>
        <taxon>Nematoda</taxon>
        <taxon>Chromadorea</taxon>
        <taxon>Rhabditida</taxon>
        <taxon>Rhabditina</taxon>
        <taxon>Rhabditomorpha</taxon>
        <taxon>Rhabditoidea</taxon>
        <taxon>Rhabditidae</taxon>
        <taxon>Peloderinae</taxon>
        <taxon>Caenorhabditis</taxon>
    </lineage>
</organism>
<dbReference type="SUPFAM" id="SSF82866">
    <property type="entry name" value="Multidrug efflux transporter AcrB transmembrane domain"/>
    <property type="match status" value="2"/>
</dbReference>
<feature type="transmembrane region" description="Helical" evidence="2">
    <location>
        <begin position="701"/>
        <end position="723"/>
    </location>
</feature>
<feature type="transmembrane region" description="Helical" evidence="2">
    <location>
        <begin position="329"/>
        <end position="350"/>
    </location>
</feature>
<dbReference type="PANTHER" id="PTHR10796">
    <property type="entry name" value="PATCHED-RELATED"/>
    <property type="match status" value="1"/>
</dbReference>
<dbReference type="AlphaFoldDB" id="A0AAE9DEQ5"/>
<feature type="transmembrane region" description="Helical" evidence="2">
    <location>
        <begin position="510"/>
        <end position="528"/>
    </location>
</feature>
<accession>A0AAE9DEQ5</accession>
<gene>
    <name evidence="4" type="ORF">L3Y34_002018</name>
</gene>
<feature type="transmembrane region" description="Helical" evidence="2">
    <location>
        <begin position="756"/>
        <end position="782"/>
    </location>
</feature>
<evidence type="ECO:0000256" key="1">
    <source>
        <dbReference type="ARBA" id="ARBA00005585"/>
    </source>
</evidence>
<feature type="transmembrane region" description="Helical" evidence="2">
    <location>
        <begin position="426"/>
        <end position="448"/>
    </location>
</feature>
<evidence type="ECO:0000313" key="4">
    <source>
        <dbReference type="EMBL" id="ULU02160.1"/>
    </source>
</evidence>
<feature type="domain" description="SSD" evidence="3">
    <location>
        <begin position="306"/>
        <end position="454"/>
    </location>
</feature>
<feature type="transmembrane region" description="Helical" evidence="2">
    <location>
        <begin position="396"/>
        <end position="420"/>
    </location>
</feature>
<keyword evidence="2" id="KW-1133">Transmembrane helix</keyword>
<evidence type="ECO:0000313" key="5">
    <source>
        <dbReference type="Proteomes" id="UP000827892"/>
    </source>
</evidence>
<dbReference type="FunFam" id="1.20.1640.10:FF:000071">
    <property type="entry name" value="Patched-related protein 9"/>
    <property type="match status" value="1"/>
</dbReference>
<dbReference type="InterPro" id="IPR053958">
    <property type="entry name" value="HMGCR/SNAP/NPC1-like_SSD"/>
</dbReference>
<evidence type="ECO:0000256" key="2">
    <source>
        <dbReference type="SAM" id="Phobius"/>
    </source>
</evidence>
<protein>
    <recommendedName>
        <fullName evidence="3">SSD domain-containing protein</fullName>
    </recommendedName>
</protein>
<dbReference type="Gene3D" id="1.20.1640.10">
    <property type="entry name" value="Multidrug efflux transporter AcrB transmembrane domain"/>
    <property type="match status" value="2"/>
</dbReference>
<keyword evidence="2" id="KW-0812">Transmembrane</keyword>